<evidence type="ECO:0000256" key="4">
    <source>
        <dbReference type="ARBA" id="ARBA00022553"/>
    </source>
</evidence>
<name>A0A448V7G9_BARVI</name>
<evidence type="ECO:0000313" key="12">
    <source>
        <dbReference type="Proteomes" id="UP000274201"/>
    </source>
</evidence>
<evidence type="ECO:0000313" key="11">
    <source>
        <dbReference type="EMBL" id="VEJ45679.1"/>
    </source>
</evidence>
<protein>
    <recommendedName>
        <fullName evidence="3">histidine kinase</fullName>
        <ecNumber evidence="3">2.7.13.3</ecNumber>
    </recommendedName>
</protein>
<dbReference type="InterPro" id="IPR003594">
    <property type="entry name" value="HATPase_dom"/>
</dbReference>
<proteinExistence type="predicted"/>
<evidence type="ECO:0000256" key="8">
    <source>
        <dbReference type="ARBA" id="ARBA00022989"/>
    </source>
</evidence>
<feature type="domain" description="Histidine kinase" evidence="10">
    <location>
        <begin position="1"/>
        <end position="72"/>
    </location>
</feature>
<dbReference type="GO" id="GO:0005886">
    <property type="term" value="C:plasma membrane"/>
    <property type="evidence" value="ECO:0007669"/>
    <property type="project" value="TreeGrafter"/>
</dbReference>
<dbReference type="InterPro" id="IPR004358">
    <property type="entry name" value="Sig_transdc_His_kin-like_C"/>
</dbReference>
<dbReference type="InterPro" id="IPR036890">
    <property type="entry name" value="HATPase_C_sf"/>
</dbReference>
<sequence>MTIDDDGPRIHENMRTEVFKPFFRLDKARNQDASRTGLGLSIAQDIARSHGSNIQLNDSPLGGLHAILDIPL</sequence>
<evidence type="ECO:0000256" key="5">
    <source>
        <dbReference type="ARBA" id="ARBA00022679"/>
    </source>
</evidence>
<reference evidence="11 12" key="1">
    <citation type="submission" date="2018-12" db="EMBL/GenBank/DDBJ databases">
        <authorList>
            <consortium name="Pathogen Informatics"/>
        </authorList>
    </citation>
    <scope>NUCLEOTIDE SEQUENCE [LARGE SCALE GENOMIC DNA]</scope>
    <source>
        <strain evidence="11 12">NCTC12905</strain>
    </source>
</reference>
<keyword evidence="9" id="KW-0472">Membrane</keyword>
<keyword evidence="5 11" id="KW-0808">Transferase</keyword>
<dbReference type="Proteomes" id="UP000274201">
    <property type="component" value="Chromosome"/>
</dbReference>
<evidence type="ECO:0000259" key="10">
    <source>
        <dbReference type="PROSITE" id="PS50109"/>
    </source>
</evidence>
<dbReference type="EMBL" id="LR134529">
    <property type="protein sequence ID" value="VEJ45679.1"/>
    <property type="molecule type" value="Genomic_DNA"/>
</dbReference>
<comment type="subcellular location">
    <subcellularLocation>
        <location evidence="2">Membrane</location>
    </subcellularLocation>
</comment>
<dbReference type="GO" id="GO:0000160">
    <property type="term" value="P:phosphorelay signal transduction system"/>
    <property type="evidence" value="ECO:0007669"/>
    <property type="project" value="TreeGrafter"/>
</dbReference>
<organism evidence="11 12">
    <name type="scientific">Bartonella vinsonii</name>
    <name type="common">Rochalimaea vinsonii</name>
    <dbReference type="NCBI Taxonomy" id="33047"/>
    <lineage>
        <taxon>Bacteria</taxon>
        <taxon>Pseudomonadati</taxon>
        <taxon>Pseudomonadota</taxon>
        <taxon>Alphaproteobacteria</taxon>
        <taxon>Hyphomicrobiales</taxon>
        <taxon>Bartonellaceae</taxon>
        <taxon>Bartonella</taxon>
    </lineage>
</organism>
<comment type="catalytic activity">
    <reaction evidence="1">
        <text>ATP + protein L-histidine = ADP + protein N-phospho-L-histidine.</text>
        <dbReference type="EC" id="2.7.13.3"/>
    </reaction>
</comment>
<dbReference type="Gene3D" id="3.30.565.10">
    <property type="entry name" value="Histidine kinase-like ATPase, C-terminal domain"/>
    <property type="match status" value="1"/>
</dbReference>
<dbReference type="SUPFAM" id="SSF55874">
    <property type="entry name" value="ATPase domain of HSP90 chaperone/DNA topoisomerase II/histidine kinase"/>
    <property type="match status" value="1"/>
</dbReference>
<dbReference type="InterPro" id="IPR005467">
    <property type="entry name" value="His_kinase_dom"/>
</dbReference>
<dbReference type="PRINTS" id="PR00344">
    <property type="entry name" value="BCTRLSENSOR"/>
</dbReference>
<gene>
    <name evidence="11" type="primary">cpxA</name>
    <name evidence="11" type="ORF">NCTC12905_01346</name>
</gene>
<keyword evidence="8" id="KW-1133">Transmembrane helix</keyword>
<dbReference type="InterPro" id="IPR050428">
    <property type="entry name" value="TCS_sensor_his_kinase"/>
</dbReference>
<dbReference type="EC" id="2.7.13.3" evidence="3"/>
<dbReference type="PANTHER" id="PTHR45436:SF5">
    <property type="entry name" value="SENSOR HISTIDINE KINASE TRCS"/>
    <property type="match status" value="1"/>
</dbReference>
<evidence type="ECO:0000256" key="3">
    <source>
        <dbReference type="ARBA" id="ARBA00012438"/>
    </source>
</evidence>
<evidence type="ECO:0000256" key="7">
    <source>
        <dbReference type="ARBA" id="ARBA00022777"/>
    </source>
</evidence>
<evidence type="ECO:0000256" key="1">
    <source>
        <dbReference type="ARBA" id="ARBA00000085"/>
    </source>
</evidence>
<dbReference type="AlphaFoldDB" id="A0A448V7G9"/>
<keyword evidence="4" id="KW-0597">Phosphoprotein</keyword>
<evidence type="ECO:0000256" key="6">
    <source>
        <dbReference type="ARBA" id="ARBA00022692"/>
    </source>
</evidence>
<dbReference type="PROSITE" id="PS50109">
    <property type="entry name" value="HIS_KIN"/>
    <property type="match status" value="1"/>
</dbReference>
<keyword evidence="7" id="KW-0418">Kinase</keyword>
<dbReference type="Pfam" id="PF02518">
    <property type="entry name" value="HATPase_c"/>
    <property type="match status" value="1"/>
</dbReference>
<accession>A0A448V7G9</accession>
<dbReference type="PANTHER" id="PTHR45436">
    <property type="entry name" value="SENSOR HISTIDINE KINASE YKOH"/>
    <property type="match status" value="1"/>
</dbReference>
<evidence type="ECO:0000256" key="2">
    <source>
        <dbReference type="ARBA" id="ARBA00004370"/>
    </source>
</evidence>
<dbReference type="GO" id="GO:0004673">
    <property type="term" value="F:protein histidine kinase activity"/>
    <property type="evidence" value="ECO:0007669"/>
    <property type="project" value="UniProtKB-EC"/>
</dbReference>
<evidence type="ECO:0000256" key="9">
    <source>
        <dbReference type="ARBA" id="ARBA00023136"/>
    </source>
</evidence>
<keyword evidence="6" id="KW-0812">Transmembrane</keyword>